<accession>A0AB34FD21</accession>
<protein>
    <submittedName>
        <fullName evidence="1">Uncharacterized protein</fullName>
    </submittedName>
</protein>
<gene>
    <name evidence="1" type="ORF">O9K51_09892</name>
</gene>
<evidence type="ECO:0000313" key="1">
    <source>
        <dbReference type="EMBL" id="KAJ6437338.1"/>
    </source>
</evidence>
<dbReference type="EMBL" id="JAQHRD010000012">
    <property type="protein sequence ID" value="KAJ6437338.1"/>
    <property type="molecule type" value="Genomic_DNA"/>
</dbReference>
<keyword evidence="2" id="KW-1185">Reference proteome</keyword>
<evidence type="ECO:0000313" key="2">
    <source>
        <dbReference type="Proteomes" id="UP001163105"/>
    </source>
</evidence>
<reference evidence="1" key="1">
    <citation type="submission" date="2023-01" db="EMBL/GenBank/DDBJ databases">
        <title>The growth and conidiation of Purpureocillium lavendulum are regulated by nitrogen source and histone H3K14 acetylation.</title>
        <authorList>
            <person name="Tang P."/>
            <person name="Han J."/>
            <person name="Zhang C."/>
            <person name="Tang P."/>
            <person name="Qi F."/>
            <person name="Zhang K."/>
            <person name="Liang L."/>
        </authorList>
    </citation>
    <scope>NUCLEOTIDE SEQUENCE</scope>
    <source>
        <strain evidence="1">YMF1.00683</strain>
    </source>
</reference>
<comment type="caution">
    <text evidence="1">The sequence shown here is derived from an EMBL/GenBank/DDBJ whole genome shotgun (WGS) entry which is preliminary data.</text>
</comment>
<name>A0AB34FD21_9HYPO</name>
<sequence>MHYIKFDFKPARTSNGWHDEHLDMYNLCYLLEGTDSCGLQSKNDRSYQVAYQNMEECESAWRRAAPNFEHFNRGKLAAGIWRVKRPEEIRSYYITVVLKQGYNDPEIISNLRSLFFDRSRSGIYKFNHDTYRVAYPTAYSCRDAWFFVSPLFEDWESGELARATKRRVRITLITKSQSINTISYGYPKAFFYKNAHLKMYYLVVVFKNGYMSPRGEDATRDSIQDFVYMTHARSRDGILFKGDGTWWIDYASEQDCVRGWSVAKAGCKTVAQDFEKAYVVDGSGKHLEHLWP</sequence>
<organism evidence="1 2">
    <name type="scientific">Purpureocillium lavendulum</name>
    <dbReference type="NCBI Taxonomy" id="1247861"/>
    <lineage>
        <taxon>Eukaryota</taxon>
        <taxon>Fungi</taxon>
        <taxon>Dikarya</taxon>
        <taxon>Ascomycota</taxon>
        <taxon>Pezizomycotina</taxon>
        <taxon>Sordariomycetes</taxon>
        <taxon>Hypocreomycetidae</taxon>
        <taxon>Hypocreales</taxon>
        <taxon>Ophiocordycipitaceae</taxon>
        <taxon>Purpureocillium</taxon>
    </lineage>
</organism>
<proteinExistence type="predicted"/>
<dbReference type="AlphaFoldDB" id="A0AB34FD21"/>
<dbReference type="Proteomes" id="UP001163105">
    <property type="component" value="Unassembled WGS sequence"/>
</dbReference>